<gene>
    <name evidence="2" type="ORF">ACFQ41_08960</name>
</gene>
<dbReference type="RefSeq" id="WP_204119184.1">
    <property type="nucleotide sequence ID" value="NZ_BOLV01000012.1"/>
</dbReference>
<name>A0ABW4BFZ6_9LACO</name>
<dbReference type="InterPro" id="IPR000182">
    <property type="entry name" value="GNAT_dom"/>
</dbReference>
<evidence type="ECO:0000259" key="1">
    <source>
        <dbReference type="PROSITE" id="PS51186"/>
    </source>
</evidence>
<accession>A0ABW4BFZ6</accession>
<evidence type="ECO:0000313" key="3">
    <source>
        <dbReference type="Proteomes" id="UP001597199"/>
    </source>
</evidence>
<proteinExistence type="predicted"/>
<dbReference type="PROSITE" id="PS51186">
    <property type="entry name" value="GNAT"/>
    <property type="match status" value="1"/>
</dbReference>
<protein>
    <submittedName>
        <fullName evidence="2">GNAT family N-acetyltransferase</fullName>
        <ecNumber evidence="2">2.3.-.-</ecNumber>
    </submittedName>
</protein>
<comment type="caution">
    <text evidence="2">The sequence shown here is derived from an EMBL/GenBank/DDBJ whole genome shotgun (WGS) entry which is preliminary data.</text>
</comment>
<dbReference type="EC" id="2.3.-.-" evidence="2"/>
<dbReference type="EMBL" id="JBHTOA010000032">
    <property type="protein sequence ID" value="MFD1399440.1"/>
    <property type="molecule type" value="Genomic_DNA"/>
</dbReference>
<dbReference type="GO" id="GO:0016746">
    <property type="term" value="F:acyltransferase activity"/>
    <property type="evidence" value="ECO:0007669"/>
    <property type="project" value="UniProtKB-KW"/>
</dbReference>
<sequence length="152" mass="17094">MTIRYMNRPEALAYLNWAYPEPDTFYNTPKDAQPAVMDEIFADDGADYYSVLEGGDETLIGMYEFSFPDGIMSIGLGLAPAYTGQGRGHQFVLDGIAFGRQRYHYAGPVRLEVADFNARARHLYERLGFKTTGQRAAEAFGQPVTFIQMQLD</sequence>
<dbReference type="Proteomes" id="UP001597199">
    <property type="component" value="Unassembled WGS sequence"/>
</dbReference>
<reference evidence="3" key="1">
    <citation type="journal article" date="2019" name="Int. J. Syst. Evol. Microbiol.">
        <title>The Global Catalogue of Microorganisms (GCM) 10K type strain sequencing project: providing services to taxonomists for standard genome sequencing and annotation.</title>
        <authorList>
            <consortium name="The Broad Institute Genomics Platform"/>
            <consortium name="The Broad Institute Genome Sequencing Center for Infectious Disease"/>
            <person name="Wu L."/>
            <person name="Ma J."/>
        </authorList>
    </citation>
    <scope>NUCLEOTIDE SEQUENCE [LARGE SCALE GENOMIC DNA]</scope>
    <source>
        <strain evidence="3">CCM 9110</strain>
    </source>
</reference>
<feature type="domain" description="N-acetyltransferase" evidence="1">
    <location>
        <begin position="1"/>
        <end position="152"/>
    </location>
</feature>
<dbReference type="SUPFAM" id="SSF55729">
    <property type="entry name" value="Acyl-CoA N-acyltransferases (Nat)"/>
    <property type="match status" value="1"/>
</dbReference>
<organism evidence="2 3">
    <name type="scientific">Lacticaseibacillus suilingensis</name>
    <dbReference type="NCBI Taxonomy" id="2799577"/>
    <lineage>
        <taxon>Bacteria</taxon>
        <taxon>Bacillati</taxon>
        <taxon>Bacillota</taxon>
        <taxon>Bacilli</taxon>
        <taxon>Lactobacillales</taxon>
        <taxon>Lactobacillaceae</taxon>
        <taxon>Lacticaseibacillus</taxon>
    </lineage>
</organism>
<keyword evidence="2" id="KW-0808">Transferase</keyword>
<evidence type="ECO:0000313" key="2">
    <source>
        <dbReference type="EMBL" id="MFD1399440.1"/>
    </source>
</evidence>
<dbReference type="InterPro" id="IPR016181">
    <property type="entry name" value="Acyl_CoA_acyltransferase"/>
</dbReference>
<keyword evidence="2" id="KW-0012">Acyltransferase</keyword>
<keyword evidence="3" id="KW-1185">Reference proteome</keyword>
<dbReference type="Gene3D" id="3.40.630.30">
    <property type="match status" value="1"/>
</dbReference>
<dbReference type="Pfam" id="PF00583">
    <property type="entry name" value="Acetyltransf_1"/>
    <property type="match status" value="1"/>
</dbReference>